<comment type="caution">
    <text evidence="2">The sequence shown here is derived from an EMBL/GenBank/DDBJ whole genome shotgun (WGS) entry which is preliminary data.</text>
</comment>
<reference evidence="2 3" key="1">
    <citation type="journal article" date="2015" name="Nature">
        <title>rRNA introns, odd ribosomes, and small enigmatic genomes across a large radiation of phyla.</title>
        <authorList>
            <person name="Brown C.T."/>
            <person name="Hug L.A."/>
            <person name="Thomas B.C."/>
            <person name="Sharon I."/>
            <person name="Castelle C.J."/>
            <person name="Singh A."/>
            <person name="Wilkins M.J."/>
            <person name="Williams K.H."/>
            <person name="Banfield J.F."/>
        </authorList>
    </citation>
    <scope>NUCLEOTIDE SEQUENCE [LARGE SCALE GENOMIC DNA]</scope>
</reference>
<evidence type="ECO:0000256" key="1">
    <source>
        <dbReference type="SAM" id="Coils"/>
    </source>
</evidence>
<dbReference type="Proteomes" id="UP000033881">
    <property type="component" value="Unassembled WGS sequence"/>
</dbReference>
<protein>
    <submittedName>
        <fullName evidence="2">Uncharacterized protein</fullName>
    </submittedName>
</protein>
<sequence>MVNLNKLQSEAVEKKMNYIFRKWELVKGKLYIAGVQGWMNYYIRKTLNSAYKEGQKGERKLIIKEIDELENRMGETSMEEWRLFKHIRNTLRDKKYFKR</sequence>
<gene>
    <name evidence="2" type="ORF">UT24_C0016G0051</name>
</gene>
<feature type="coiled-coil region" evidence="1">
    <location>
        <begin position="52"/>
        <end position="79"/>
    </location>
</feature>
<evidence type="ECO:0000313" key="2">
    <source>
        <dbReference type="EMBL" id="KKR00162.1"/>
    </source>
</evidence>
<organism evidence="2 3">
    <name type="scientific">Candidatus Woesebacteria bacterium GW2011_GWB1_39_12</name>
    <dbReference type="NCBI Taxonomy" id="1618574"/>
    <lineage>
        <taxon>Bacteria</taxon>
        <taxon>Candidatus Woeseibacteriota</taxon>
    </lineage>
</organism>
<dbReference type="STRING" id="1618574.UT24_C0016G0051"/>
<proteinExistence type="predicted"/>
<dbReference type="AlphaFoldDB" id="A0A0G0QEN1"/>
<keyword evidence="1" id="KW-0175">Coiled coil</keyword>
<evidence type="ECO:0000313" key="3">
    <source>
        <dbReference type="Proteomes" id="UP000033881"/>
    </source>
</evidence>
<accession>A0A0G0QEN1</accession>
<name>A0A0G0QEN1_9BACT</name>
<dbReference type="EMBL" id="LBWB01000016">
    <property type="protein sequence ID" value="KKR00162.1"/>
    <property type="molecule type" value="Genomic_DNA"/>
</dbReference>